<accession>A0AA88HLX6</accession>
<evidence type="ECO:0000256" key="10">
    <source>
        <dbReference type="ARBA" id="ARBA00022843"/>
    </source>
</evidence>
<evidence type="ECO:0000256" key="1">
    <source>
        <dbReference type="ARBA" id="ARBA00002838"/>
    </source>
</evidence>
<sequence>MLVKACVLFAFLGLISAEECKNPQLSSQSFSTLDGTVLTHIGYVVKFSLSCDNTVDIPLYAELNGIPLAVSKPSSGGYLIGWSEEVKKAPKGEIKINLFDEENYSAYRKAQRGGDVSSFQPTAVLSVHHPGSYTGPWINAELAATVLSLAVLYVAVNSRMKISS</sequence>
<evidence type="ECO:0000256" key="13">
    <source>
        <dbReference type="ARBA" id="ARBA00023157"/>
    </source>
</evidence>
<comment type="similarity">
    <text evidence="3">Belongs to the TRAP-delta family.</text>
</comment>
<dbReference type="PANTHER" id="PTHR12731:SF1">
    <property type="entry name" value="TRANSLOCON-ASSOCIATED PROTEIN SUBUNIT DELTA"/>
    <property type="match status" value="1"/>
</dbReference>
<evidence type="ECO:0000256" key="3">
    <source>
        <dbReference type="ARBA" id="ARBA00009294"/>
    </source>
</evidence>
<keyword evidence="12" id="KW-0472">Membrane</keyword>
<name>A0AA88HLX6_ARTSF</name>
<evidence type="ECO:0000256" key="8">
    <source>
        <dbReference type="ARBA" id="ARBA00022729"/>
    </source>
</evidence>
<evidence type="ECO:0000256" key="6">
    <source>
        <dbReference type="ARBA" id="ARBA00022499"/>
    </source>
</evidence>
<evidence type="ECO:0000256" key="15">
    <source>
        <dbReference type="SAM" id="SignalP"/>
    </source>
</evidence>
<feature type="signal peptide" evidence="15">
    <location>
        <begin position="1"/>
        <end position="17"/>
    </location>
</feature>
<evidence type="ECO:0000256" key="9">
    <source>
        <dbReference type="ARBA" id="ARBA00022824"/>
    </source>
</evidence>
<comment type="subunit">
    <text evidence="4">Heterotetramer of TRAP-alpha, TRAP-beta, TRAP-delta and TRAP-gamma.</text>
</comment>
<comment type="subcellular location">
    <subcellularLocation>
        <location evidence="2">Endoplasmic reticulum membrane</location>
        <topology evidence="2">Single-pass type I membrane protein</topology>
    </subcellularLocation>
</comment>
<evidence type="ECO:0000256" key="14">
    <source>
        <dbReference type="ARBA" id="ARBA00031791"/>
    </source>
</evidence>
<dbReference type="PANTHER" id="PTHR12731">
    <property type="entry name" value="TRANSLOCON-ASSOCIATED PROTEIN, DELTA SUBUNIT"/>
    <property type="match status" value="1"/>
</dbReference>
<dbReference type="Pfam" id="PF05404">
    <property type="entry name" value="TRAP-delta"/>
    <property type="match status" value="1"/>
</dbReference>
<protein>
    <recommendedName>
        <fullName evidence="5">Translocon-associated protein subunit delta</fullName>
    </recommendedName>
    <alternativeName>
        <fullName evidence="14">Signal sequence receptor subunit delta</fullName>
    </alternativeName>
</protein>
<evidence type="ECO:0000256" key="4">
    <source>
        <dbReference type="ARBA" id="ARBA00011819"/>
    </source>
</evidence>
<evidence type="ECO:0000313" key="17">
    <source>
        <dbReference type="Proteomes" id="UP001187531"/>
    </source>
</evidence>
<evidence type="ECO:0000313" key="16">
    <source>
        <dbReference type="EMBL" id="KAK2707287.1"/>
    </source>
</evidence>
<keyword evidence="9" id="KW-0256">Endoplasmic reticulum</keyword>
<gene>
    <name evidence="16" type="ORF">QYM36_015095</name>
</gene>
<organism evidence="16 17">
    <name type="scientific">Artemia franciscana</name>
    <name type="common">Brine shrimp</name>
    <name type="synonym">Artemia sanfranciscana</name>
    <dbReference type="NCBI Taxonomy" id="6661"/>
    <lineage>
        <taxon>Eukaryota</taxon>
        <taxon>Metazoa</taxon>
        <taxon>Ecdysozoa</taxon>
        <taxon>Arthropoda</taxon>
        <taxon>Crustacea</taxon>
        <taxon>Branchiopoda</taxon>
        <taxon>Anostraca</taxon>
        <taxon>Artemiidae</taxon>
        <taxon>Artemia</taxon>
    </lineage>
</organism>
<keyword evidence="8 15" id="KW-0732">Signal</keyword>
<feature type="chain" id="PRO_5041638501" description="Translocon-associated protein subunit delta" evidence="15">
    <location>
        <begin position="18"/>
        <end position="164"/>
    </location>
</feature>
<keyword evidence="7" id="KW-0812">Transmembrane</keyword>
<evidence type="ECO:0000256" key="7">
    <source>
        <dbReference type="ARBA" id="ARBA00022692"/>
    </source>
</evidence>
<keyword evidence="10" id="KW-0832">Ubl conjugation</keyword>
<evidence type="ECO:0000256" key="12">
    <source>
        <dbReference type="ARBA" id="ARBA00023136"/>
    </source>
</evidence>
<dbReference type="AlphaFoldDB" id="A0AA88HLX6"/>
<keyword evidence="13" id="KW-1015">Disulfide bond</keyword>
<evidence type="ECO:0000256" key="5">
    <source>
        <dbReference type="ARBA" id="ARBA00014387"/>
    </source>
</evidence>
<reference evidence="16" key="1">
    <citation type="submission" date="2023-07" db="EMBL/GenBank/DDBJ databases">
        <title>Chromosome-level genome assembly of Artemia franciscana.</title>
        <authorList>
            <person name="Jo E."/>
        </authorList>
    </citation>
    <scope>NUCLEOTIDE SEQUENCE</scope>
    <source>
        <tissue evidence="16">Whole body</tissue>
    </source>
</reference>
<dbReference type="EMBL" id="JAVRJZ010000019">
    <property type="protein sequence ID" value="KAK2707287.1"/>
    <property type="molecule type" value="Genomic_DNA"/>
</dbReference>
<keyword evidence="11" id="KW-1133">Transmembrane helix</keyword>
<evidence type="ECO:0000256" key="11">
    <source>
        <dbReference type="ARBA" id="ARBA00022989"/>
    </source>
</evidence>
<dbReference type="InterPro" id="IPR008855">
    <property type="entry name" value="TRAP-delta"/>
</dbReference>
<keyword evidence="6" id="KW-1017">Isopeptide bond</keyword>
<comment type="caution">
    <text evidence="16">The sequence shown here is derived from an EMBL/GenBank/DDBJ whole genome shotgun (WGS) entry which is preliminary data.</text>
</comment>
<keyword evidence="17" id="KW-1185">Reference proteome</keyword>
<dbReference type="Proteomes" id="UP001187531">
    <property type="component" value="Unassembled WGS sequence"/>
</dbReference>
<dbReference type="GO" id="GO:0005789">
    <property type="term" value="C:endoplasmic reticulum membrane"/>
    <property type="evidence" value="ECO:0007669"/>
    <property type="project" value="UniProtKB-SubCell"/>
</dbReference>
<evidence type="ECO:0000256" key="2">
    <source>
        <dbReference type="ARBA" id="ARBA00004115"/>
    </source>
</evidence>
<comment type="function">
    <text evidence="1">TRAP proteins are part of a complex whose function is to bind calcium to the ER membrane and thereby regulate the retention of ER resident proteins.</text>
</comment>
<proteinExistence type="inferred from homology"/>